<proteinExistence type="predicted"/>
<gene>
    <name evidence="1" type="ORF">HELGO_WM71753</name>
</gene>
<dbReference type="AlphaFoldDB" id="A0A6S6S803"/>
<organism evidence="1">
    <name type="scientific">uncultured Thiotrichaceae bacterium</name>
    <dbReference type="NCBI Taxonomy" id="298394"/>
    <lineage>
        <taxon>Bacteria</taxon>
        <taxon>Pseudomonadati</taxon>
        <taxon>Pseudomonadota</taxon>
        <taxon>Gammaproteobacteria</taxon>
        <taxon>Thiotrichales</taxon>
        <taxon>Thiotrichaceae</taxon>
        <taxon>environmental samples</taxon>
    </lineage>
</organism>
<sequence>MLERDQLQQLYQYGLSLTRHSQDAH</sequence>
<evidence type="ECO:0000313" key="1">
    <source>
        <dbReference type="EMBL" id="CAA6802366.1"/>
    </source>
</evidence>
<feature type="non-terminal residue" evidence="1">
    <location>
        <position position="25"/>
    </location>
</feature>
<name>A0A6S6S803_9GAMM</name>
<reference evidence="1" key="1">
    <citation type="submission" date="2020-01" db="EMBL/GenBank/DDBJ databases">
        <authorList>
            <person name="Meier V. D."/>
            <person name="Meier V D."/>
        </authorList>
    </citation>
    <scope>NUCLEOTIDE SEQUENCE</scope>
    <source>
        <strain evidence="1">HLG_WM_MAG_08</strain>
    </source>
</reference>
<protein>
    <submittedName>
        <fullName evidence="1">Uncharacterized protein</fullName>
    </submittedName>
</protein>
<dbReference type="EMBL" id="CACVAV010000039">
    <property type="protein sequence ID" value="CAA6802366.1"/>
    <property type="molecule type" value="Genomic_DNA"/>
</dbReference>
<accession>A0A6S6S803</accession>